<dbReference type="NCBIfam" id="NF040464">
    <property type="entry name" value="SCO3374_fam"/>
    <property type="match status" value="1"/>
</dbReference>
<gene>
    <name evidence="2" type="ORF">KJK29_15770</name>
</gene>
<sequence length="254" mass="25697">MFGAPHSVTASVSASVSPSASPLVPPPRGPTDEGCPVRRWYERELGWPTVPGDPVRLAVGVRFDVLDVPAEAGLAALRRLGAGAGPGPGAPVAVRGDRVRLLVASGSAEELPGLLEWLEWGSLALDLVAIGAGGSMEAPVPGGVSGAGENVPLPGQRAPQMAPGAAVAPVPETGPFTGRPVSPGRVGSQGAAVWLRPPEPGCEVEASLPTLSALGGGGNAPDLVRLVDTVATHCHRVRLRRACARPPASRVQGR</sequence>
<feature type="region of interest" description="Disordered" evidence="1">
    <location>
        <begin position="1"/>
        <end position="35"/>
    </location>
</feature>
<dbReference type="EMBL" id="CP075896">
    <property type="protein sequence ID" value="QWB23937.1"/>
    <property type="molecule type" value="Genomic_DNA"/>
</dbReference>
<dbReference type="RefSeq" id="WP_215119800.1">
    <property type="nucleotide sequence ID" value="NZ_CP075896.1"/>
</dbReference>
<evidence type="ECO:0000256" key="1">
    <source>
        <dbReference type="SAM" id="MobiDB-lite"/>
    </source>
</evidence>
<evidence type="ECO:0000313" key="3">
    <source>
        <dbReference type="Proteomes" id="UP000679629"/>
    </source>
</evidence>
<dbReference type="InterPro" id="IPR047919">
    <property type="entry name" value="SCO3374-like"/>
</dbReference>
<protein>
    <recommendedName>
        <fullName evidence="4">Proline-rich protein</fullName>
    </recommendedName>
</protein>
<dbReference type="Proteomes" id="UP000679629">
    <property type="component" value="Chromosome"/>
</dbReference>
<proteinExistence type="predicted"/>
<reference evidence="3" key="1">
    <citation type="submission" date="2021-05" db="EMBL/GenBank/DDBJ databases">
        <title>Direct Submission.</title>
        <authorList>
            <person name="Li K."/>
            <person name="Gao J."/>
        </authorList>
    </citation>
    <scope>NUCLEOTIDE SEQUENCE [LARGE SCALE GENOMIC DNA]</scope>
    <source>
        <strain evidence="3">MG62</strain>
    </source>
</reference>
<evidence type="ECO:0000313" key="2">
    <source>
        <dbReference type="EMBL" id="QWB23937.1"/>
    </source>
</evidence>
<evidence type="ECO:0008006" key="4">
    <source>
        <dbReference type="Google" id="ProtNLM"/>
    </source>
</evidence>
<organism evidence="2 3">
    <name type="scientific">Streptomyces koelreuteriae</name>
    <dbReference type="NCBI Taxonomy" id="2838015"/>
    <lineage>
        <taxon>Bacteria</taxon>
        <taxon>Bacillati</taxon>
        <taxon>Actinomycetota</taxon>
        <taxon>Actinomycetes</taxon>
        <taxon>Kitasatosporales</taxon>
        <taxon>Streptomycetaceae</taxon>
        <taxon>Streptomyces</taxon>
    </lineage>
</organism>
<accession>A0ABX8FSD8</accession>
<feature type="compositionally biased region" description="Low complexity" evidence="1">
    <location>
        <begin position="1"/>
        <end position="22"/>
    </location>
</feature>
<name>A0ABX8FSD8_9ACTN</name>
<keyword evidence="3" id="KW-1185">Reference proteome</keyword>